<name>A0ABT0VHN9_9LACO</name>
<proteinExistence type="predicted"/>
<comment type="caution">
    <text evidence="1">The sequence shown here is derived from an EMBL/GenBank/DDBJ whole genome shotgun (WGS) entry which is preliminary data.</text>
</comment>
<dbReference type="EMBL" id="JAGMVS010000062">
    <property type="protein sequence ID" value="MCM2437357.1"/>
    <property type="molecule type" value="Genomic_DNA"/>
</dbReference>
<protein>
    <recommendedName>
        <fullName evidence="3">Phage protein</fullName>
    </recommendedName>
</protein>
<evidence type="ECO:0008006" key="3">
    <source>
        <dbReference type="Google" id="ProtNLM"/>
    </source>
</evidence>
<reference evidence="1" key="1">
    <citation type="submission" date="2021-04" db="EMBL/GenBank/DDBJ databases">
        <title>Taxonomic assessment of Weissella genus.</title>
        <authorList>
            <person name="Fanelli F."/>
            <person name="Chieffi D."/>
            <person name="Dell'Aquila A."/>
            <person name="Gyu-Sung C."/>
            <person name="Franz C.M.A.P."/>
            <person name="Fusco V."/>
        </authorList>
    </citation>
    <scope>NUCLEOTIDE SEQUENCE</scope>
    <source>
        <strain evidence="1">LMG 25373</strain>
    </source>
</reference>
<dbReference type="Proteomes" id="UP001057481">
    <property type="component" value="Unassembled WGS sequence"/>
</dbReference>
<keyword evidence="2" id="KW-1185">Reference proteome</keyword>
<accession>A0ABT0VHN9</accession>
<evidence type="ECO:0000313" key="1">
    <source>
        <dbReference type="EMBL" id="MCM2437357.1"/>
    </source>
</evidence>
<gene>
    <name evidence="1" type="ORF">KAK10_05480</name>
</gene>
<dbReference type="RefSeq" id="WP_205142783.1">
    <property type="nucleotide sequence ID" value="NZ_JAFBDN010000001.1"/>
</dbReference>
<evidence type="ECO:0000313" key="2">
    <source>
        <dbReference type="Proteomes" id="UP001057481"/>
    </source>
</evidence>
<sequence>MDDEQMWLIALINELKQESRSFVDQAFFMGLETMVNEQVTRLEQNTGELDGRIWNPKRWG</sequence>
<organism evidence="1 2">
    <name type="scientific">Periweissella beninensis</name>
    <dbReference type="NCBI Taxonomy" id="504936"/>
    <lineage>
        <taxon>Bacteria</taxon>
        <taxon>Bacillati</taxon>
        <taxon>Bacillota</taxon>
        <taxon>Bacilli</taxon>
        <taxon>Lactobacillales</taxon>
        <taxon>Lactobacillaceae</taxon>
        <taxon>Periweissella</taxon>
    </lineage>
</organism>